<accession>A0ABW9D311</accession>
<dbReference type="EMBL" id="JAQQBZ010000003">
    <property type="protein sequence ID" value="MFM0592474.1"/>
    <property type="molecule type" value="Genomic_DNA"/>
</dbReference>
<dbReference type="Pfam" id="PF04264">
    <property type="entry name" value="YceI"/>
    <property type="match status" value="1"/>
</dbReference>
<feature type="chain" id="PRO_5046638614" evidence="1">
    <location>
        <begin position="47"/>
        <end position="207"/>
    </location>
</feature>
<dbReference type="PANTHER" id="PTHR34406">
    <property type="entry name" value="PROTEIN YCEI"/>
    <property type="match status" value="1"/>
</dbReference>
<dbReference type="PANTHER" id="PTHR34406:SF1">
    <property type="entry name" value="PROTEIN YCEI"/>
    <property type="match status" value="1"/>
</dbReference>
<feature type="domain" description="Lipid/polyisoprenoid-binding YceI-like" evidence="2">
    <location>
        <begin position="45"/>
        <end position="205"/>
    </location>
</feature>
<keyword evidence="4" id="KW-1185">Reference proteome</keyword>
<gene>
    <name evidence="3" type="ORF">PQQ68_05545</name>
</gene>
<evidence type="ECO:0000259" key="2">
    <source>
        <dbReference type="SMART" id="SM00867"/>
    </source>
</evidence>
<comment type="caution">
    <text evidence="3">The sequence shown here is derived from an EMBL/GenBank/DDBJ whole genome shotgun (WGS) entry which is preliminary data.</text>
</comment>
<reference evidence="3 4" key="1">
    <citation type="journal article" date="2024" name="Chem. Sci.">
        <title>Discovery of megapolipeptins by genome mining of a Burkholderiales bacteria collection.</title>
        <authorList>
            <person name="Paulo B.S."/>
            <person name="Recchia M.J.J."/>
            <person name="Lee S."/>
            <person name="Fergusson C.H."/>
            <person name="Romanowski S.B."/>
            <person name="Hernandez A."/>
            <person name="Krull N."/>
            <person name="Liu D.Y."/>
            <person name="Cavanagh H."/>
            <person name="Bos A."/>
            <person name="Gray C.A."/>
            <person name="Murphy B.T."/>
            <person name="Linington R.G."/>
            <person name="Eustaquio A.S."/>
        </authorList>
    </citation>
    <scope>NUCLEOTIDE SEQUENCE [LARGE SCALE GENOMIC DNA]</scope>
    <source>
        <strain evidence="3 4">RL17-335-BIF-A</strain>
    </source>
</reference>
<evidence type="ECO:0000313" key="4">
    <source>
        <dbReference type="Proteomes" id="UP001629367"/>
    </source>
</evidence>
<evidence type="ECO:0000256" key="1">
    <source>
        <dbReference type="SAM" id="SignalP"/>
    </source>
</evidence>
<proteinExistence type="predicted"/>
<evidence type="ECO:0000313" key="3">
    <source>
        <dbReference type="EMBL" id="MFM0592474.1"/>
    </source>
</evidence>
<dbReference type="SMART" id="SM00867">
    <property type="entry name" value="YceI"/>
    <property type="match status" value="1"/>
</dbReference>
<name>A0ABW9D311_9BURK</name>
<dbReference type="InterPro" id="IPR007372">
    <property type="entry name" value="Lipid/polyisoprenoid-bd_YceI"/>
</dbReference>
<feature type="signal peptide" evidence="1">
    <location>
        <begin position="1"/>
        <end position="46"/>
    </location>
</feature>
<dbReference type="Proteomes" id="UP001629367">
    <property type="component" value="Unassembled WGS sequence"/>
</dbReference>
<sequence>MRTTMKSNVYYPAVRTAFSTAFRPAIRPILAGIAALSLFGAGLAHADVDASKSSVIATTKQMNVPVDGKFKKFSAQLNFDPAKPTAGSANVSIDTGSYDLGADDYNKQAQGKEWFDSATYPAATFVSSAIAPAGGNQYKITGKLTIKGKSQTVVVPVTVTAQGATQTFDGSLPIKRSQFDVGTGEWKDTSVVADEVVIKFHLVASKK</sequence>
<organism evidence="3 4">
    <name type="scientific">Paraburkholderia dilworthii</name>
    <dbReference type="NCBI Taxonomy" id="948106"/>
    <lineage>
        <taxon>Bacteria</taxon>
        <taxon>Pseudomonadati</taxon>
        <taxon>Pseudomonadota</taxon>
        <taxon>Betaproteobacteria</taxon>
        <taxon>Burkholderiales</taxon>
        <taxon>Burkholderiaceae</taxon>
        <taxon>Paraburkholderia</taxon>
    </lineage>
</organism>
<keyword evidence="1" id="KW-0732">Signal</keyword>
<protein>
    <submittedName>
        <fullName evidence="3">YceI family protein</fullName>
    </submittedName>
</protein>